<protein>
    <recommendedName>
        <fullName evidence="4 10">beta-glucosidase</fullName>
        <ecNumber evidence="4 10">3.2.1.21</ecNumber>
    </recommendedName>
</protein>
<evidence type="ECO:0000256" key="4">
    <source>
        <dbReference type="ARBA" id="ARBA00012744"/>
    </source>
</evidence>
<comment type="caution">
    <text evidence="13">The sequence shown here is derived from an EMBL/GenBank/DDBJ whole genome shotgun (WGS) entry which is preliminary data.</text>
</comment>
<dbReference type="InterPro" id="IPR036962">
    <property type="entry name" value="Glyco_hydro_3_N_sf"/>
</dbReference>
<comment type="pathway">
    <text evidence="2 10">Glycan metabolism; cellulose degradation.</text>
</comment>
<dbReference type="PANTHER" id="PTHR42715:SF27">
    <property type="entry name" value="BETA-GLUCOSIDASE-RELATED"/>
    <property type="match status" value="1"/>
</dbReference>
<keyword evidence="6" id="KW-0325">Glycoprotein</keyword>
<keyword evidence="14" id="KW-1185">Reference proteome</keyword>
<dbReference type="Gene3D" id="3.40.50.1700">
    <property type="entry name" value="Glycoside hydrolase family 3 C-terminal domain"/>
    <property type="match status" value="1"/>
</dbReference>
<evidence type="ECO:0000259" key="12">
    <source>
        <dbReference type="Pfam" id="PF01915"/>
    </source>
</evidence>
<keyword evidence="7 10" id="KW-0119">Carbohydrate metabolism</keyword>
<evidence type="ECO:0000256" key="2">
    <source>
        <dbReference type="ARBA" id="ARBA00004987"/>
    </source>
</evidence>
<comment type="similarity">
    <text evidence="3 10">Belongs to the glycosyl hydrolase 3 family.</text>
</comment>
<dbReference type="Gene3D" id="3.20.20.300">
    <property type="entry name" value="Glycoside hydrolase, family 3, N-terminal domain"/>
    <property type="match status" value="1"/>
</dbReference>
<organism evidence="13 14">
    <name type="scientific">Neonectria punicea</name>
    <dbReference type="NCBI Taxonomy" id="979145"/>
    <lineage>
        <taxon>Eukaryota</taxon>
        <taxon>Fungi</taxon>
        <taxon>Dikarya</taxon>
        <taxon>Ascomycota</taxon>
        <taxon>Pezizomycotina</taxon>
        <taxon>Sordariomycetes</taxon>
        <taxon>Hypocreomycetidae</taxon>
        <taxon>Hypocreales</taxon>
        <taxon>Nectriaceae</taxon>
        <taxon>Neonectria</taxon>
    </lineage>
</organism>
<proteinExistence type="inferred from homology"/>
<evidence type="ECO:0000256" key="10">
    <source>
        <dbReference type="RuleBase" id="RU361161"/>
    </source>
</evidence>
<dbReference type="InterPro" id="IPR036881">
    <property type="entry name" value="Glyco_hydro_3_C_sf"/>
</dbReference>
<name>A0ABR1GTQ3_9HYPO</name>
<feature type="domain" description="Glycoside hydrolase family 3 C-terminal" evidence="12">
    <location>
        <begin position="158"/>
        <end position="520"/>
    </location>
</feature>
<evidence type="ECO:0000256" key="1">
    <source>
        <dbReference type="ARBA" id="ARBA00000448"/>
    </source>
</evidence>
<feature type="domain" description="Glycoside hydrolase family 3 N-terminal" evidence="11">
    <location>
        <begin position="9"/>
        <end position="124"/>
    </location>
</feature>
<accession>A0ABR1GTQ3</accession>
<evidence type="ECO:0000256" key="3">
    <source>
        <dbReference type="ARBA" id="ARBA00005336"/>
    </source>
</evidence>
<dbReference type="EMBL" id="JAZAVJ010000170">
    <property type="protein sequence ID" value="KAK7408886.1"/>
    <property type="molecule type" value="Genomic_DNA"/>
</dbReference>
<dbReference type="InterPro" id="IPR050288">
    <property type="entry name" value="Cellulose_deg_GH3"/>
</dbReference>
<dbReference type="Proteomes" id="UP001498476">
    <property type="component" value="Unassembled WGS sequence"/>
</dbReference>
<dbReference type="PANTHER" id="PTHR42715">
    <property type="entry name" value="BETA-GLUCOSIDASE"/>
    <property type="match status" value="1"/>
</dbReference>
<dbReference type="InterPro" id="IPR017853">
    <property type="entry name" value="GH"/>
</dbReference>
<dbReference type="PROSITE" id="PS00775">
    <property type="entry name" value="GLYCOSYL_HYDROL_F3"/>
    <property type="match status" value="1"/>
</dbReference>
<keyword evidence="9 10" id="KW-0624">Polysaccharide degradation</keyword>
<evidence type="ECO:0000256" key="8">
    <source>
        <dbReference type="ARBA" id="ARBA00023295"/>
    </source>
</evidence>
<dbReference type="Gene3D" id="2.60.120.260">
    <property type="entry name" value="Galactose-binding domain-like"/>
    <property type="match status" value="1"/>
</dbReference>
<reference evidence="13 14" key="1">
    <citation type="journal article" date="2025" name="Microbiol. Resour. Announc.">
        <title>Draft genome sequences for Neonectria magnoliae and Neonectria punicea, canker pathogens of Liriodendron tulipifera and Acer saccharum in West Virginia.</title>
        <authorList>
            <person name="Petronek H.M."/>
            <person name="Kasson M.T."/>
            <person name="Metheny A.M."/>
            <person name="Stauder C.M."/>
            <person name="Lovett B."/>
            <person name="Lynch S.C."/>
            <person name="Garnas J.R."/>
            <person name="Kasson L.R."/>
            <person name="Stajich J.E."/>
        </authorList>
    </citation>
    <scope>NUCLEOTIDE SEQUENCE [LARGE SCALE GENOMIC DNA]</scope>
    <source>
        <strain evidence="13 14">NRRL 64653</strain>
    </source>
</reference>
<evidence type="ECO:0000313" key="14">
    <source>
        <dbReference type="Proteomes" id="UP001498476"/>
    </source>
</evidence>
<evidence type="ECO:0000256" key="7">
    <source>
        <dbReference type="ARBA" id="ARBA00023277"/>
    </source>
</evidence>
<evidence type="ECO:0000256" key="5">
    <source>
        <dbReference type="ARBA" id="ARBA00022801"/>
    </source>
</evidence>
<dbReference type="EC" id="3.2.1.21" evidence="4 10"/>
<evidence type="ECO:0000256" key="9">
    <source>
        <dbReference type="ARBA" id="ARBA00023326"/>
    </source>
</evidence>
<evidence type="ECO:0000256" key="6">
    <source>
        <dbReference type="ARBA" id="ARBA00023180"/>
    </source>
</evidence>
<dbReference type="SUPFAM" id="SSF52279">
    <property type="entry name" value="Beta-D-glucan exohydrolase, C-terminal domain"/>
    <property type="match status" value="1"/>
</dbReference>
<evidence type="ECO:0000313" key="13">
    <source>
        <dbReference type="EMBL" id="KAK7408886.1"/>
    </source>
</evidence>
<evidence type="ECO:0000259" key="11">
    <source>
        <dbReference type="Pfam" id="PF00933"/>
    </source>
</evidence>
<sequence length="602" mass="66579">MSIEDSIRVTERTMREMHLLPFQLAVKHANPWSFMTGYHRTNGVHGSEDPWLMEKILRGDWGWGGLVMSDWFGTYSTAEAINAGLDLEMPGPSRWRAKLLHWAVMCRKVKERTIDDRVRNLLNLVNKVRPALAHVPDGQEGDTPEKRQICRRVASESIVLLKNTKSILPLDPSARRTYGLIGPGMSLPAVSGRGSADLVPHYVSTPLDAITEVVGEESVRSAIGSHNHLFTPLLSKNISVPGTEQPGYLLGWFNENPEVISHQEAIHTTTTTQAQMYFADSLPANVPGCYWLRFGLCVLGKGKLHIDDDMVVDLFSSQPPKTLQTPMFNQASMEVTAEVNVELGKQYQLGVLLRNDSVVAGVGALSAGGLRVECCEKLDAATALAGAVDLAKQVDVPIIVAGLNSDYESEAIDRKSLSLPPAIDELILKVAQANPNTVVITQSGCPITMPWVDQVPTLLHAWFGGQETGHGIADVLFGKVNPSGRLSITFPRRLEDTPTFLTFGKGQRDIMYGEGVFIGYRYYEKLLRRPLFYFGYGLSYTTFTYSNLQVPDSFRLKNDKDSLDVSVEVKEDLRTHERTLGGLRPNHSATHMLKHLATAIFS</sequence>
<dbReference type="Pfam" id="PF01915">
    <property type="entry name" value="Glyco_hydro_3_C"/>
    <property type="match status" value="1"/>
</dbReference>
<comment type="catalytic activity">
    <reaction evidence="1 10">
        <text>Hydrolysis of terminal, non-reducing beta-D-glucosyl residues with release of beta-D-glucose.</text>
        <dbReference type="EC" id="3.2.1.21"/>
    </reaction>
</comment>
<keyword evidence="8 10" id="KW-0326">Glycosidase</keyword>
<dbReference type="InterPro" id="IPR019800">
    <property type="entry name" value="Glyco_hydro_3_AS"/>
</dbReference>
<dbReference type="Pfam" id="PF00933">
    <property type="entry name" value="Glyco_hydro_3"/>
    <property type="match status" value="1"/>
</dbReference>
<dbReference type="InterPro" id="IPR002772">
    <property type="entry name" value="Glyco_hydro_3_C"/>
</dbReference>
<dbReference type="SUPFAM" id="SSF51445">
    <property type="entry name" value="(Trans)glycosidases"/>
    <property type="match status" value="1"/>
</dbReference>
<dbReference type="InterPro" id="IPR001764">
    <property type="entry name" value="Glyco_hydro_3_N"/>
</dbReference>
<keyword evidence="5 10" id="KW-0378">Hydrolase</keyword>
<gene>
    <name evidence="13" type="ORF">QQX98_008947</name>
</gene>